<organism evidence="1 2">
    <name type="scientific">Fusobacterium nucleatum</name>
    <dbReference type="NCBI Taxonomy" id="851"/>
    <lineage>
        <taxon>Bacteria</taxon>
        <taxon>Fusobacteriati</taxon>
        <taxon>Fusobacteriota</taxon>
        <taxon>Fusobacteriia</taxon>
        <taxon>Fusobacteriales</taxon>
        <taxon>Fusobacteriaceae</taxon>
        <taxon>Fusobacterium</taxon>
    </lineage>
</organism>
<dbReference type="EMBL" id="LRPY01000174">
    <property type="protein sequence ID" value="KXA18272.1"/>
    <property type="molecule type" value="Genomic_DNA"/>
</dbReference>
<proteinExistence type="predicted"/>
<protein>
    <submittedName>
        <fullName evidence="1">Uncharacterized protein</fullName>
    </submittedName>
</protein>
<comment type="caution">
    <text evidence="1">The sequence shown here is derived from an EMBL/GenBank/DDBJ whole genome shotgun (WGS) entry which is preliminary data.</text>
</comment>
<sequence>MSLCGAHETLMAIKQLIFSLEIFNSYISREIYKEGNYAST</sequence>
<dbReference type="Proteomes" id="UP000070401">
    <property type="component" value="Unassembled WGS sequence"/>
</dbReference>
<evidence type="ECO:0000313" key="1">
    <source>
        <dbReference type="EMBL" id="KXA18272.1"/>
    </source>
</evidence>
<keyword evidence="2" id="KW-1185">Reference proteome</keyword>
<gene>
    <name evidence="1" type="ORF">HMPREF3221_01788</name>
</gene>
<evidence type="ECO:0000313" key="2">
    <source>
        <dbReference type="Proteomes" id="UP000070401"/>
    </source>
</evidence>
<dbReference type="AlphaFoldDB" id="A0A133NPQ1"/>
<reference evidence="2" key="1">
    <citation type="submission" date="2016-01" db="EMBL/GenBank/DDBJ databases">
        <authorList>
            <person name="Mitreva M."/>
            <person name="Pepin K.H."/>
            <person name="Mihindukulasuriya K.A."/>
            <person name="Fulton R."/>
            <person name="Fronick C."/>
            <person name="O'Laughlin M."/>
            <person name="Miner T."/>
            <person name="Herter B."/>
            <person name="Rosa B.A."/>
            <person name="Cordes M."/>
            <person name="Tomlinson C."/>
            <person name="Wollam A."/>
            <person name="Palsikar V.B."/>
            <person name="Mardis E.R."/>
            <person name="Wilson R.K."/>
        </authorList>
    </citation>
    <scope>NUCLEOTIDE SEQUENCE [LARGE SCALE GENOMIC DNA]</scope>
    <source>
        <strain evidence="2">MJR7757B</strain>
    </source>
</reference>
<name>A0A133NPQ1_FUSNU</name>
<dbReference type="PATRIC" id="fig|851.8.peg.1800"/>
<accession>A0A133NPQ1</accession>